<gene>
    <name evidence="2" type="ORF">HMPREF9240_01049</name>
</gene>
<reference evidence="2 3" key="1">
    <citation type="submission" date="2012-07" db="EMBL/GenBank/DDBJ databases">
        <title>The Genome Sequence of Actinomyces neuii subsp. anitratus BVS029A5.</title>
        <authorList>
            <consortium name="The Broad Institute Genome Sequencing Platform"/>
            <person name="Earl A."/>
            <person name="Ward D."/>
            <person name="Feldgarden M."/>
            <person name="Gevers D."/>
            <person name="Saerens B."/>
            <person name="Vaneechoutte M."/>
            <person name="Walker B."/>
            <person name="Young S.K."/>
            <person name="Zeng Q."/>
            <person name="Gargeya S."/>
            <person name="Fitzgerald M."/>
            <person name="Haas B."/>
            <person name="Abouelleil A."/>
            <person name="Alvarado L."/>
            <person name="Arachchi H.M."/>
            <person name="Berlin A."/>
            <person name="Chapman S.B."/>
            <person name="Goldberg J."/>
            <person name="Griggs A."/>
            <person name="Gujja S."/>
            <person name="Hansen M."/>
            <person name="Howarth C."/>
            <person name="Imamovic A."/>
            <person name="Larimer J."/>
            <person name="McCowen C."/>
            <person name="Montmayeur A."/>
            <person name="Murphy C."/>
            <person name="Neiman D."/>
            <person name="Pearson M."/>
            <person name="Priest M."/>
            <person name="Roberts A."/>
            <person name="Saif S."/>
            <person name="Shea T."/>
            <person name="Sisk P."/>
            <person name="Sykes S."/>
            <person name="Wortman J."/>
            <person name="Nusbaum C."/>
            <person name="Birren B."/>
        </authorList>
    </citation>
    <scope>NUCLEOTIDE SEQUENCE [LARGE SCALE GENOMIC DNA]</scope>
    <source>
        <strain evidence="2 3">BVS029A5</strain>
    </source>
</reference>
<evidence type="ECO:0000313" key="2">
    <source>
        <dbReference type="EMBL" id="EJZ86675.1"/>
    </source>
</evidence>
<dbReference type="Proteomes" id="UP000006075">
    <property type="component" value="Unassembled WGS sequence"/>
</dbReference>
<proteinExistence type="predicted"/>
<dbReference type="AlphaFoldDB" id="K0ZGL7"/>
<feature type="region of interest" description="Disordered" evidence="1">
    <location>
        <begin position="1"/>
        <end position="20"/>
    </location>
</feature>
<dbReference type="HOGENOM" id="CLU_1883401_0_0_11"/>
<dbReference type="EMBL" id="AGWP01000005">
    <property type="protein sequence ID" value="EJZ86675.1"/>
    <property type="molecule type" value="Genomic_DNA"/>
</dbReference>
<sequence>MRPCGTMAAYTRHRRHGEEPCPACKEAKRLQTAERRAKKRAQAKAVAEGRPTPPARPVRREKKPYAVKASEECIPATTFPAAPPKPETLDRLEYDRLHENLNIVDHALFEASPGDVARLSKRRQEIEEAIFALLKRGKKKGGNALDELARRRAQRPTEATA</sequence>
<protein>
    <submittedName>
        <fullName evidence="2">Uncharacterized protein</fullName>
    </submittedName>
</protein>
<evidence type="ECO:0000256" key="1">
    <source>
        <dbReference type="SAM" id="MobiDB-lite"/>
    </source>
</evidence>
<feature type="region of interest" description="Disordered" evidence="1">
    <location>
        <begin position="32"/>
        <end position="67"/>
    </location>
</feature>
<evidence type="ECO:0000313" key="3">
    <source>
        <dbReference type="Proteomes" id="UP000006075"/>
    </source>
</evidence>
<accession>K0ZGL7</accession>
<feature type="region of interest" description="Disordered" evidence="1">
    <location>
        <begin position="142"/>
        <end position="161"/>
    </location>
</feature>
<organism evidence="2 3">
    <name type="scientific">Winkia neuii BV029A5</name>
    <dbReference type="NCBI Taxonomy" id="888439"/>
    <lineage>
        <taxon>Bacteria</taxon>
        <taxon>Bacillati</taxon>
        <taxon>Actinomycetota</taxon>
        <taxon>Actinomycetes</taxon>
        <taxon>Actinomycetales</taxon>
        <taxon>Actinomycetaceae</taxon>
        <taxon>Winkia</taxon>
    </lineage>
</organism>
<dbReference type="PATRIC" id="fig|888439.3.peg.1051"/>
<keyword evidence="3" id="KW-1185">Reference proteome</keyword>
<comment type="caution">
    <text evidence="2">The sequence shown here is derived from an EMBL/GenBank/DDBJ whole genome shotgun (WGS) entry which is preliminary data.</text>
</comment>
<name>K0ZGL7_9ACTO</name>